<dbReference type="HAMAP" id="MF_00144">
    <property type="entry name" value="tRNA_thiouridyl_MnmA"/>
    <property type="match status" value="1"/>
</dbReference>
<dbReference type="GO" id="GO:0002143">
    <property type="term" value="P:tRNA wobble position uridine thiolation"/>
    <property type="evidence" value="ECO:0007669"/>
    <property type="project" value="TreeGrafter"/>
</dbReference>
<dbReference type="InterPro" id="IPR046884">
    <property type="entry name" value="MnmA-like_central"/>
</dbReference>
<dbReference type="Gene3D" id="2.40.30.10">
    <property type="entry name" value="Translation factors"/>
    <property type="match status" value="1"/>
</dbReference>
<keyword evidence="1" id="KW-0820">tRNA-binding</keyword>
<dbReference type="NCBIfam" id="TIGR00420">
    <property type="entry name" value="trmU"/>
    <property type="match status" value="1"/>
</dbReference>
<accession>A0A381SKP8</accession>
<dbReference type="InterPro" id="IPR023382">
    <property type="entry name" value="MnmA-like_central_sf"/>
</dbReference>
<evidence type="ECO:0000256" key="3">
    <source>
        <dbReference type="ARBA" id="ARBA00022694"/>
    </source>
</evidence>
<dbReference type="Pfam" id="PF03054">
    <property type="entry name" value="tRNA_Me_trans"/>
    <property type="match status" value="1"/>
</dbReference>
<keyword evidence="5" id="KW-0067">ATP-binding</keyword>
<evidence type="ECO:0000256" key="6">
    <source>
        <dbReference type="ARBA" id="ARBA00022884"/>
    </source>
</evidence>
<dbReference type="Pfam" id="PF20259">
    <property type="entry name" value="tRNA_Me_trans_M"/>
    <property type="match status" value="1"/>
</dbReference>
<dbReference type="PANTHER" id="PTHR11933:SF5">
    <property type="entry name" value="MITOCHONDRIAL TRNA-SPECIFIC 2-THIOURIDYLASE 1"/>
    <property type="match status" value="1"/>
</dbReference>
<evidence type="ECO:0000256" key="1">
    <source>
        <dbReference type="ARBA" id="ARBA00022555"/>
    </source>
</evidence>
<keyword evidence="4" id="KW-0547">Nucleotide-binding</keyword>
<dbReference type="SUPFAM" id="SSF52402">
    <property type="entry name" value="Adenine nucleotide alpha hydrolases-like"/>
    <property type="match status" value="1"/>
</dbReference>
<feature type="domain" description="tRNA-specific 2-thiouridylase MnmA-like C-terminal" evidence="8">
    <location>
        <begin position="282"/>
        <end position="355"/>
    </location>
</feature>
<dbReference type="EMBL" id="UINC01002944">
    <property type="protein sequence ID" value="SVA01843.1"/>
    <property type="molecule type" value="Genomic_DNA"/>
</dbReference>
<dbReference type="AlphaFoldDB" id="A0A381SKP8"/>
<dbReference type="Pfam" id="PF20258">
    <property type="entry name" value="tRNA_Me_trans_C"/>
    <property type="match status" value="1"/>
</dbReference>
<evidence type="ECO:0000259" key="9">
    <source>
        <dbReference type="Pfam" id="PF20259"/>
    </source>
</evidence>
<organism evidence="10">
    <name type="scientific">marine metagenome</name>
    <dbReference type="NCBI Taxonomy" id="408172"/>
    <lineage>
        <taxon>unclassified sequences</taxon>
        <taxon>metagenomes</taxon>
        <taxon>ecological metagenomes</taxon>
    </lineage>
</organism>
<dbReference type="PANTHER" id="PTHR11933">
    <property type="entry name" value="TRNA 5-METHYLAMINOMETHYL-2-THIOURIDYLATE -METHYLTRANSFERASE"/>
    <property type="match status" value="1"/>
</dbReference>
<dbReference type="FunFam" id="2.30.30.280:FF:000001">
    <property type="entry name" value="tRNA-specific 2-thiouridylase MnmA"/>
    <property type="match status" value="1"/>
</dbReference>
<keyword evidence="2" id="KW-0808">Transferase</keyword>
<name>A0A381SKP8_9ZZZZ</name>
<dbReference type="InterPro" id="IPR004506">
    <property type="entry name" value="MnmA-like"/>
</dbReference>
<sequence>MKKEKVIVAMSGGVDSSVAALLLKNQGYDVVGMTLRLWTEDSENSHGSNNRCCSVEDVEDARRVCQMLDIPHYFVNFEKEFQEHVVDYFVSEYDSGRTPHPCLACNDKIKFDFLLRRALFLDADYIATGHYARLSAGDDNFHLLKGIDGSKDQSYVLYTLTQQELSRLKFPVGEYTKTDIRKFAEEAGLLVAGKPDSQEICFIPSGNYRDFVKERVKPKTGNFIDTDGNILGEHPGIQFFTVGQRRKLGINPNDGEPRYVIKINSESNEVVLGADEDLMETDFTANKLSFTSKVEVNSEMQVKARIRYKANEEPALVILRDGYADIRFVEPQRAITPGQPVVFYQDEEMIGGGIIEDLAVNSPINKSSETIAVI</sequence>
<evidence type="ECO:0000259" key="8">
    <source>
        <dbReference type="Pfam" id="PF20258"/>
    </source>
</evidence>
<keyword evidence="6" id="KW-0694">RNA-binding</keyword>
<reference evidence="10" key="1">
    <citation type="submission" date="2018-05" db="EMBL/GenBank/DDBJ databases">
        <authorList>
            <person name="Lanie J.A."/>
            <person name="Ng W.-L."/>
            <person name="Kazmierczak K.M."/>
            <person name="Andrzejewski T.M."/>
            <person name="Davidsen T.M."/>
            <person name="Wayne K.J."/>
            <person name="Tettelin H."/>
            <person name="Glass J.I."/>
            <person name="Rusch D."/>
            <person name="Podicherti R."/>
            <person name="Tsui H.-C.T."/>
            <person name="Winkler M.E."/>
        </authorList>
    </citation>
    <scope>NUCLEOTIDE SEQUENCE</scope>
</reference>
<proteinExistence type="inferred from homology"/>
<evidence type="ECO:0000256" key="7">
    <source>
        <dbReference type="ARBA" id="ARBA00023157"/>
    </source>
</evidence>
<dbReference type="GO" id="GO:0016783">
    <property type="term" value="F:sulfurtransferase activity"/>
    <property type="evidence" value="ECO:0007669"/>
    <property type="project" value="InterPro"/>
</dbReference>
<keyword evidence="7" id="KW-1015">Disulfide bond</keyword>
<keyword evidence="3" id="KW-0819">tRNA processing</keyword>
<evidence type="ECO:0000256" key="5">
    <source>
        <dbReference type="ARBA" id="ARBA00022840"/>
    </source>
</evidence>
<dbReference type="InterPro" id="IPR014729">
    <property type="entry name" value="Rossmann-like_a/b/a_fold"/>
</dbReference>
<evidence type="ECO:0000256" key="2">
    <source>
        <dbReference type="ARBA" id="ARBA00022679"/>
    </source>
</evidence>
<gene>
    <name evidence="10" type="ORF">METZ01_LOCUS54697</name>
</gene>
<protein>
    <submittedName>
        <fullName evidence="10">Uncharacterized protein</fullName>
    </submittedName>
</protein>
<dbReference type="Gene3D" id="2.30.30.280">
    <property type="entry name" value="Adenine nucleotide alpha hydrolases-like domains"/>
    <property type="match status" value="1"/>
</dbReference>
<evidence type="ECO:0000313" key="10">
    <source>
        <dbReference type="EMBL" id="SVA01843.1"/>
    </source>
</evidence>
<dbReference type="Gene3D" id="3.40.50.620">
    <property type="entry name" value="HUPs"/>
    <property type="match status" value="1"/>
</dbReference>
<evidence type="ECO:0000256" key="4">
    <source>
        <dbReference type="ARBA" id="ARBA00022741"/>
    </source>
</evidence>
<dbReference type="FunFam" id="3.40.50.620:FF:000115">
    <property type="entry name" value="tRNA-specific 2-thiouridylase MnmA"/>
    <property type="match status" value="1"/>
</dbReference>
<dbReference type="GO" id="GO:0005524">
    <property type="term" value="F:ATP binding"/>
    <property type="evidence" value="ECO:0007669"/>
    <property type="project" value="UniProtKB-KW"/>
</dbReference>
<dbReference type="CDD" id="cd01998">
    <property type="entry name" value="MnmA_TRMU-like"/>
    <property type="match status" value="1"/>
</dbReference>
<dbReference type="InterPro" id="IPR046885">
    <property type="entry name" value="MnmA-like_C"/>
</dbReference>
<feature type="domain" description="tRNA-specific 2-thiouridylase MnmA-like central" evidence="9">
    <location>
        <begin position="209"/>
        <end position="273"/>
    </location>
</feature>
<dbReference type="GO" id="GO:0000049">
    <property type="term" value="F:tRNA binding"/>
    <property type="evidence" value="ECO:0007669"/>
    <property type="project" value="UniProtKB-KW"/>
</dbReference>
<dbReference type="NCBIfam" id="NF001138">
    <property type="entry name" value="PRK00143.1"/>
    <property type="match status" value="1"/>
</dbReference>